<feature type="transmembrane region" description="Helical" evidence="1">
    <location>
        <begin position="6"/>
        <end position="23"/>
    </location>
</feature>
<organism evidence="2 3">
    <name type="scientific">Sediminibacterium roseum</name>
    <dbReference type="NCBI Taxonomy" id="1978412"/>
    <lineage>
        <taxon>Bacteria</taxon>
        <taxon>Pseudomonadati</taxon>
        <taxon>Bacteroidota</taxon>
        <taxon>Chitinophagia</taxon>
        <taxon>Chitinophagales</taxon>
        <taxon>Chitinophagaceae</taxon>
        <taxon>Sediminibacterium</taxon>
    </lineage>
</organism>
<gene>
    <name evidence="2" type="ORF">GWC95_15935</name>
</gene>
<keyword evidence="1" id="KW-0812">Transmembrane</keyword>
<protein>
    <recommendedName>
        <fullName evidence="4">YhhN-like protein</fullName>
    </recommendedName>
</protein>
<feature type="transmembrane region" description="Helical" evidence="1">
    <location>
        <begin position="88"/>
        <end position="106"/>
    </location>
</feature>
<comment type="caution">
    <text evidence="2">The sequence shown here is derived from an EMBL/GenBank/DDBJ whole genome shotgun (WGS) entry which is preliminary data.</text>
</comment>
<keyword evidence="1" id="KW-0472">Membrane</keyword>
<feature type="transmembrane region" description="Helical" evidence="1">
    <location>
        <begin position="35"/>
        <end position="54"/>
    </location>
</feature>
<reference evidence="2 3" key="1">
    <citation type="submission" date="2020-01" db="EMBL/GenBank/DDBJ databases">
        <title>Genome analysis.</title>
        <authorList>
            <person name="Wu S."/>
            <person name="Wang G."/>
        </authorList>
    </citation>
    <scope>NUCLEOTIDE SEQUENCE [LARGE SCALE GENOMIC DNA]</scope>
    <source>
        <strain evidence="2 3">SYL130</strain>
    </source>
</reference>
<feature type="transmembrane region" description="Helical" evidence="1">
    <location>
        <begin position="112"/>
        <end position="136"/>
    </location>
</feature>
<sequence length="215" mass="25325">MLHVTIDLAILMLAIATGFVKGAHKKQGYLRLLPFFLLLILCVEFTGQITQYYYINNTMLYNFLSIVQFIFYLYFFRQAIYADRNKAISHLMWLLPLLCLINIFFIQGTHVFHSYTFTLGSVTLILLGVTYFYRLFKSDDRLDLLREPAFWISISIVFFYICSLSFVSLMNYIAHLPVPTRLMLKKILKLIDAFAYLFFIIAFLCRSKNTRNSLY</sequence>
<keyword evidence="1" id="KW-1133">Transmembrane helix</keyword>
<evidence type="ECO:0000313" key="3">
    <source>
        <dbReference type="Proteomes" id="UP000753802"/>
    </source>
</evidence>
<evidence type="ECO:0008006" key="4">
    <source>
        <dbReference type="Google" id="ProtNLM"/>
    </source>
</evidence>
<dbReference type="EMBL" id="JAACJS010000015">
    <property type="protein sequence ID" value="NCI51419.1"/>
    <property type="molecule type" value="Genomic_DNA"/>
</dbReference>
<feature type="transmembrane region" description="Helical" evidence="1">
    <location>
        <begin position="148"/>
        <end position="167"/>
    </location>
</feature>
<proteinExistence type="predicted"/>
<name>A0ABW9ZWA3_9BACT</name>
<evidence type="ECO:0000313" key="2">
    <source>
        <dbReference type="EMBL" id="NCI51419.1"/>
    </source>
</evidence>
<dbReference type="Proteomes" id="UP000753802">
    <property type="component" value="Unassembled WGS sequence"/>
</dbReference>
<dbReference type="RefSeq" id="WP_161819703.1">
    <property type="nucleotide sequence ID" value="NZ_JAACJS010000015.1"/>
</dbReference>
<feature type="transmembrane region" description="Helical" evidence="1">
    <location>
        <begin position="60"/>
        <end position="76"/>
    </location>
</feature>
<evidence type="ECO:0000256" key="1">
    <source>
        <dbReference type="SAM" id="Phobius"/>
    </source>
</evidence>
<accession>A0ABW9ZWA3</accession>
<feature type="transmembrane region" description="Helical" evidence="1">
    <location>
        <begin position="187"/>
        <end position="205"/>
    </location>
</feature>
<keyword evidence="3" id="KW-1185">Reference proteome</keyword>